<evidence type="ECO:0000313" key="2">
    <source>
        <dbReference type="EMBL" id="OGM00628.1"/>
    </source>
</evidence>
<keyword evidence="1" id="KW-1133">Transmembrane helix</keyword>
<dbReference type="EMBL" id="MGFG01000028">
    <property type="protein sequence ID" value="OGM00628.1"/>
    <property type="molecule type" value="Genomic_DNA"/>
</dbReference>
<dbReference type="Pfam" id="PF14023">
    <property type="entry name" value="Bestrophin-like"/>
    <property type="match status" value="1"/>
</dbReference>
<feature type="transmembrane region" description="Helical" evidence="1">
    <location>
        <begin position="200"/>
        <end position="221"/>
    </location>
</feature>
<comment type="caution">
    <text evidence="2">The sequence shown here is derived from an EMBL/GenBank/DDBJ whole genome shotgun (WGS) entry which is preliminary data.</text>
</comment>
<protein>
    <recommendedName>
        <fullName evidence="4">SMODS and SLOG-associating 2TM effector domain-containing protein</fullName>
    </recommendedName>
</protein>
<evidence type="ECO:0000256" key="1">
    <source>
        <dbReference type="SAM" id="Phobius"/>
    </source>
</evidence>
<proteinExistence type="predicted"/>
<keyword evidence="1" id="KW-0812">Transmembrane</keyword>
<dbReference type="AlphaFoldDB" id="A0A1F7WEJ7"/>
<evidence type="ECO:0000313" key="3">
    <source>
        <dbReference type="Proteomes" id="UP000176988"/>
    </source>
</evidence>
<dbReference type="Proteomes" id="UP000176988">
    <property type="component" value="Unassembled WGS sequence"/>
</dbReference>
<dbReference type="InterPro" id="IPR025333">
    <property type="entry name" value="DUF4239"/>
</dbReference>
<organism evidence="2 3">
    <name type="scientific">Candidatus Uhrbacteria bacterium RIFOXYC2_FULL_47_19</name>
    <dbReference type="NCBI Taxonomy" id="1802424"/>
    <lineage>
        <taxon>Bacteria</taxon>
        <taxon>Candidatus Uhriibacteriota</taxon>
    </lineage>
</organism>
<feature type="transmembrane region" description="Helical" evidence="1">
    <location>
        <begin position="42"/>
        <end position="58"/>
    </location>
</feature>
<dbReference type="STRING" id="1802424.A2480_00655"/>
<evidence type="ECO:0008006" key="4">
    <source>
        <dbReference type="Google" id="ProtNLM"/>
    </source>
</evidence>
<sequence length="252" mass="29357">MDILHSKKTIFRLGLVVIVPIAVLLLVPVYGQSGQPRFDLPVAFLVSLTLILLIHQAVEKRRRLLQTINLELNKLRRVYHLSRNLSETDTQRYRGWFTELHGNLYRYLSAFSERDFGYYEETNSEFRELSYHVYKVPELRSSKEEALYDDLLRTVAKVAESRQQIKESKDARMSIYVWMVVLLLVVGLGISAWLSTIDVWTSRLAAGVTLAGFLVMIDLLYEVDTLASEYRPIAQRYVDNIGRIELRRREDE</sequence>
<gene>
    <name evidence="2" type="ORF">A2480_00655</name>
</gene>
<keyword evidence="1" id="KW-0472">Membrane</keyword>
<feature type="transmembrane region" description="Helical" evidence="1">
    <location>
        <begin position="175"/>
        <end position="194"/>
    </location>
</feature>
<accession>A0A1F7WEJ7</accession>
<reference evidence="2 3" key="1">
    <citation type="journal article" date="2016" name="Nat. Commun.">
        <title>Thousands of microbial genomes shed light on interconnected biogeochemical processes in an aquifer system.</title>
        <authorList>
            <person name="Anantharaman K."/>
            <person name="Brown C.T."/>
            <person name="Hug L.A."/>
            <person name="Sharon I."/>
            <person name="Castelle C.J."/>
            <person name="Probst A.J."/>
            <person name="Thomas B.C."/>
            <person name="Singh A."/>
            <person name="Wilkins M.J."/>
            <person name="Karaoz U."/>
            <person name="Brodie E.L."/>
            <person name="Williams K.H."/>
            <person name="Hubbard S.S."/>
            <person name="Banfield J.F."/>
        </authorList>
    </citation>
    <scope>NUCLEOTIDE SEQUENCE [LARGE SCALE GENOMIC DNA]</scope>
</reference>
<name>A0A1F7WEJ7_9BACT</name>
<feature type="transmembrane region" description="Helical" evidence="1">
    <location>
        <begin position="12"/>
        <end position="30"/>
    </location>
</feature>